<keyword evidence="7" id="KW-0276">Fatty acid metabolism</keyword>
<sequence length="717" mass="83938">MQNPIYQQELKNKSFDIEEMSNLIYEGKENLEQFKKYQETIANDPILRYDPQMLEISRKDHMKIYCQKTYRYHQLFNLSDNPNNKYQMLVFDDPLQGSNHQTMFIPCLKQLASDEQQKKWLNDVLTLKIIGCYAQTELAHGSDIQNLQTTATFDKQTDEFILNTPSIEATKWWVGELGKIANHTILYAQLIIDGNKYGIQPFMVQIRDLETHLPLDGIELGDIGPKYGYSSKDNGYMILKNVRIPRFNMLSRYARVEQDGKFSPAGDPRIVYATMMFVRAGLIFQSYFFLAAQLVIATRYSTIRQQFKDENGNEQTILDYQTQQEKLIPYIAELYTTCFSFRKTFNMYQTNLEKCQQQDFSMLKDLHALLSGHKAVSTQTTLFGMEKIRQSCGGHGFSTYSGMVERLKVYYPYSTFEGENTIMLLQTARFLIKVAQNQQKITPQCEYLQNYEEFLGNAKCELNSMREFLVLEQLRKLLRFNVCFKVVNATKKLNHSIIQYGINKQEAWDNKNNAYMCEAATSHIHYWMFNGFYEQIVKIHSEKTKNVLSKLCALFALSKIVENPTALYQGNYINGEQMKLIREAREILLQELRFEVLALMEAWQFNDNTLKSAIGSSKGMVYEDLLNLAQNNNPVNFEQNRNEIHRQIESIMGVINPPKLDKQQLEKIIHVYEQLYIFFLLLFVFYEYRQIPGNSLGELFIQTQFRTYTIGKLFRRI</sequence>
<dbReference type="PANTHER" id="PTHR10909:SF250">
    <property type="entry name" value="PEROXISOMAL ACYL-COENZYME A OXIDASE 1"/>
    <property type="match status" value="1"/>
</dbReference>
<keyword evidence="19" id="KW-1185">Reference proteome</keyword>
<organism evidence="18 19">
    <name type="scientific">Ichthyophthirius multifiliis</name>
    <name type="common">White spot disease agent</name>
    <name type="synonym">Ich</name>
    <dbReference type="NCBI Taxonomy" id="5932"/>
    <lineage>
        <taxon>Eukaryota</taxon>
        <taxon>Sar</taxon>
        <taxon>Alveolata</taxon>
        <taxon>Ciliophora</taxon>
        <taxon>Intramacronucleata</taxon>
        <taxon>Oligohymenophorea</taxon>
        <taxon>Hymenostomatida</taxon>
        <taxon>Ophryoglenina</taxon>
        <taxon>Ichthyophthirius</taxon>
    </lineage>
</organism>
<dbReference type="PANTHER" id="PTHR10909">
    <property type="entry name" value="ELECTRON TRANSPORT OXIDOREDUCTASE"/>
    <property type="match status" value="1"/>
</dbReference>
<dbReference type="GeneID" id="14905405"/>
<evidence type="ECO:0000256" key="5">
    <source>
        <dbReference type="ARBA" id="ARBA00022630"/>
    </source>
</evidence>
<feature type="binding site" evidence="13">
    <location>
        <position position="175"/>
    </location>
    <ligand>
        <name>FAD</name>
        <dbReference type="ChEBI" id="CHEBI:57692"/>
    </ligand>
</feature>
<comment type="catalytic activity">
    <reaction evidence="1">
        <text>a 2,3-saturated acyl-CoA + O2 = a (2E)-enoyl-CoA + H2O2</text>
        <dbReference type="Rhea" id="RHEA:38959"/>
        <dbReference type="ChEBI" id="CHEBI:15379"/>
        <dbReference type="ChEBI" id="CHEBI:16240"/>
        <dbReference type="ChEBI" id="CHEBI:58856"/>
        <dbReference type="ChEBI" id="CHEBI:65111"/>
        <dbReference type="EC" id="1.3.3.6"/>
    </reaction>
</comment>
<dbReference type="GO" id="GO:0003997">
    <property type="term" value="F:acyl-CoA oxidase activity"/>
    <property type="evidence" value="ECO:0007669"/>
    <property type="project" value="UniProtKB-EC"/>
</dbReference>
<keyword evidence="9" id="KW-0443">Lipid metabolism</keyword>
<dbReference type="OrthoDB" id="434460at2759"/>
<dbReference type="Pfam" id="PF22924">
    <property type="entry name" value="ACOX_C_alpha1"/>
    <property type="match status" value="1"/>
</dbReference>
<evidence type="ECO:0000256" key="10">
    <source>
        <dbReference type="ARBA" id="ARBA00023140"/>
    </source>
</evidence>
<evidence type="ECO:0000256" key="3">
    <source>
        <dbReference type="ARBA" id="ARBA00004275"/>
    </source>
</evidence>
<dbReference type="Proteomes" id="UP000008983">
    <property type="component" value="Unassembled WGS sequence"/>
</dbReference>
<accession>G0QZQ0</accession>
<reference evidence="18 19" key="1">
    <citation type="submission" date="2011-07" db="EMBL/GenBank/DDBJ databases">
        <authorList>
            <person name="Coyne R."/>
            <person name="Brami D."/>
            <person name="Johnson J."/>
            <person name="Hostetler J."/>
            <person name="Hannick L."/>
            <person name="Clark T."/>
            <person name="Cassidy-Hanley D."/>
            <person name="Inman J."/>
        </authorList>
    </citation>
    <scope>NUCLEOTIDE SEQUENCE [LARGE SCALE GENOMIC DNA]</scope>
    <source>
        <strain evidence="18 19">G5</strain>
    </source>
</reference>
<feature type="binding site" evidence="13">
    <location>
        <position position="136"/>
    </location>
    <ligand>
        <name>FAD</name>
        <dbReference type="ChEBI" id="CHEBI:57692"/>
    </ligand>
</feature>
<evidence type="ECO:0000313" key="19">
    <source>
        <dbReference type="Proteomes" id="UP000008983"/>
    </source>
</evidence>
<evidence type="ECO:0000259" key="16">
    <source>
        <dbReference type="Pfam" id="PF14749"/>
    </source>
</evidence>
<dbReference type="Gene3D" id="1.20.140.10">
    <property type="entry name" value="Butyryl-CoA Dehydrogenase, subunit A, domain 3"/>
    <property type="match status" value="2"/>
</dbReference>
<dbReference type="InterPro" id="IPR002655">
    <property type="entry name" value="Acyl-CoA_oxidase_C"/>
</dbReference>
<evidence type="ECO:0000256" key="9">
    <source>
        <dbReference type="ARBA" id="ARBA00023098"/>
    </source>
</evidence>
<dbReference type="InterPro" id="IPR006091">
    <property type="entry name" value="Acyl-CoA_Oxase/DH_mid-dom"/>
</dbReference>
<dbReference type="InterPro" id="IPR029320">
    <property type="entry name" value="Acyl-CoA_ox_N"/>
</dbReference>
<evidence type="ECO:0000259" key="14">
    <source>
        <dbReference type="Pfam" id="PF01756"/>
    </source>
</evidence>
<evidence type="ECO:0000256" key="6">
    <source>
        <dbReference type="ARBA" id="ARBA00022827"/>
    </source>
</evidence>
<dbReference type="FunFam" id="2.40.110.10:FF:000003">
    <property type="entry name" value="Acyl-coenzyme A oxidase"/>
    <property type="match status" value="1"/>
</dbReference>
<dbReference type="GO" id="GO:0071949">
    <property type="term" value="F:FAD binding"/>
    <property type="evidence" value="ECO:0007669"/>
    <property type="project" value="InterPro"/>
</dbReference>
<evidence type="ECO:0000256" key="7">
    <source>
        <dbReference type="ARBA" id="ARBA00022832"/>
    </source>
</evidence>
<comment type="similarity">
    <text evidence="4 11">Belongs to the acyl-CoA oxidase family.</text>
</comment>
<evidence type="ECO:0000256" key="13">
    <source>
        <dbReference type="PIRSR" id="PIRSR000168-2"/>
    </source>
</evidence>
<dbReference type="STRING" id="857967.G0QZQ0"/>
<evidence type="ECO:0000256" key="11">
    <source>
        <dbReference type="PIRNR" id="PIRNR000168"/>
    </source>
</evidence>
<evidence type="ECO:0000259" key="17">
    <source>
        <dbReference type="Pfam" id="PF22924"/>
    </source>
</evidence>
<keyword evidence="5 11" id="KW-0285">Flavoprotein</keyword>
<dbReference type="PIRSF" id="PIRSF000168">
    <property type="entry name" value="Acyl-CoA_oxidase"/>
    <property type="match status" value="1"/>
</dbReference>
<dbReference type="InterPro" id="IPR036250">
    <property type="entry name" value="AcylCo_DH-like_C"/>
</dbReference>
<dbReference type="Pfam" id="PF01756">
    <property type="entry name" value="ACOX"/>
    <property type="match status" value="1"/>
</dbReference>
<name>G0QZQ0_ICHMU</name>
<dbReference type="AlphaFoldDB" id="G0QZQ0"/>
<dbReference type="InterPro" id="IPR046373">
    <property type="entry name" value="Acyl-CoA_Oxase/DH_mid-dom_sf"/>
</dbReference>
<evidence type="ECO:0000313" key="18">
    <source>
        <dbReference type="EMBL" id="EGR29306.1"/>
    </source>
</evidence>
<evidence type="ECO:0000256" key="1">
    <source>
        <dbReference type="ARBA" id="ARBA00001201"/>
    </source>
</evidence>
<feature type="active site" description="Proton acceptor" evidence="12">
    <location>
        <position position="417"/>
    </location>
</feature>
<feature type="domain" description="Acyl-CoA oxidase C-alpha1" evidence="17">
    <location>
        <begin position="272"/>
        <end position="432"/>
    </location>
</feature>
<feature type="domain" description="Acyl-CoA oxidase C-terminal" evidence="14">
    <location>
        <begin position="471"/>
        <end position="652"/>
    </location>
</feature>
<dbReference type="InParanoid" id="G0QZQ0"/>
<dbReference type="SUPFAM" id="SSF47203">
    <property type="entry name" value="Acyl-CoA dehydrogenase C-terminal domain-like"/>
    <property type="match status" value="2"/>
</dbReference>
<dbReference type="Pfam" id="PF14749">
    <property type="entry name" value="Acyl-CoA_ox_N"/>
    <property type="match status" value="1"/>
</dbReference>
<keyword evidence="6 11" id="KW-0274">FAD</keyword>
<protein>
    <recommendedName>
        <fullName evidence="11">Acyl-coenzyme A oxidase</fullName>
    </recommendedName>
</protein>
<dbReference type="FunFam" id="1.20.140.10:FF:000015">
    <property type="entry name" value="Acyl-coenzyme A oxidase"/>
    <property type="match status" value="1"/>
</dbReference>
<dbReference type="InterPro" id="IPR012258">
    <property type="entry name" value="Acyl-CoA_oxidase"/>
</dbReference>
<feature type="domain" description="Acyl-CoA oxidase/dehydrogenase middle" evidence="15">
    <location>
        <begin position="132"/>
        <end position="242"/>
    </location>
</feature>
<dbReference type="eggNOG" id="KOG0136">
    <property type="taxonomic scope" value="Eukaryota"/>
</dbReference>
<evidence type="ECO:0000256" key="12">
    <source>
        <dbReference type="PIRSR" id="PIRSR000168-1"/>
    </source>
</evidence>
<dbReference type="GO" id="GO:0033540">
    <property type="term" value="P:fatty acid beta-oxidation using acyl-CoA oxidase"/>
    <property type="evidence" value="ECO:0007669"/>
    <property type="project" value="TreeGrafter"/>
</dbReference>
<evidence type="ECO:0000256" key="4">
    <source>
        <dbReference type="ARBA" id="ARBA00006288"/>
    </source>
</evidence>
<dbReference type="GO" id="GO:0055088">
    <property type="term" value="P:lipid homeostasis"/>
    <property type="evidence" value="ECO:0007669"/>
    <property type="project" value="TreeGrafter"/>
</dbReference>
<dbReference type="InterPro" id="IPR037069">
    <property type="entry name" value="AcylCoA_DH/ox_N_sf"/>
</dbReference>
<evidence type="ECO:0000256" key="8">
    <source>
        <dbReference type="ARBA" id="ARBA00023002"/>
    </source>
</evidence>
<keyword evidence="8" id="KW-0560">Oxidoreductase</keyword>
<dbReference type="RefSeq" id="XP_004030542.1">
    <property type="nucleotide sequence ID" value="XM_004030494.1"/>
</dbReference>
<dbReference type="InterPro" id="IPR055060">
    <property type="entry name" value="ACOX_C_alpha1"/>
</dbReference>
<gene>
    <name evidence="18" type="ORF">IMG5_158840</name>
</gene>
<keyword evidence="10" id="KW-0576">Peroxisome</keyword>
<dbReference type="Pfam" id="PF02770">
    <property type="entry name" value="Acyl-CoA_dh_M"/>
    <property type="match status" value="1"/>
</dbReference>
<dbReference type="EMBL" id="GL984164">
    <property type="protein sequence ID" value="EGR29306.1"/>
    <property type="molecule type" value="Genomic_DNA"/>
</dbReference>
<evidence type="ECO:0000256" key="2">
    <source>
        <dbReference type="ARBA" id="ARBA00001974"/>
    </source>
</evidence>
<proteinExistence type="inferred from homology"/>
<dbReference type="GO" id="GO:0005777">
    <property type="term" value="C:peroxisome"/>
    <property type="evidence" value="ECO:0007669"/>
    <property type="project" value="UniProtKB-SubCell"/>
</dbReference>
<dbReference type="OMA" id="WNMYNVL"/>
<feature type="domain" description="Acyl-coenzyme A oxidase N-terminal" evidence="16">
    <location>
        <begin position="16"/>
        <end position="130"/>
    </location>
</feature>
<dbReference type="SUPFAM" id="SSF56645">
    <property type="entry name" value="Acyl-CoA dehydrogenase NM domain-like"/>
    <property type="match status" value="1"/>
</dbReference>
<comment type="cofactor">
    <cofactor evidence="2">
        <name>FAD</name>
        <dbReference type="ChEBI" id="CHEBI:57692"/>
    </cofactor>
</comment>
<evidence type="ECO:0000259" key="15">
    <source>
        <dbReference type="Pfam" id="PF02770"/>
    </source>
</evidence>
<comment type="subcellular location">
    <subcellularLocation>
        <location evidence="3">Peroxisome</location>
    </subcellularLocation>
</comment>
<dbReference type="Gene3D" id="1.10.540.10">
    <property type="entry name" value="Acyl-CoA dehydrogenase/oxidase, N-terminal domain"/>
    <property type="match status" value="1"/>
</dbReference>
<dbReference type="GO" id="GO:0005504">
    <property type="term" value="F:fatty acid binding"/>
    <property type="evidence" value="ECO:0007669"/>
    <property type="project" value="TreeGrafter"/>
</dbReference>
<dbReference type="FunFam" id="1.20.140.10:FF:000007">
    <property type="entry name" value="Acyl-coenzyme A oxidase"/>
    <property type="match status" value="1"/>
</dbReference>
<dbReference type="InterPro" id="IPR009100">
    <property type="entry name" value="AcylCoA_DH/oxidase_NM_dom_sf"/>
</dbReference>
<dbReference type="Gene3D" id="2.40.110.10">
    <property type="entry name" value="Butyryl-CoA Dehydrogenase, subunit A, domain 2"/>
    <property type="match status" value="1"/>
</dbReference>